<dbReference type="STRING" id="485916.Dtox_2096"/>
<name>C8VZ15_DESAS</name>
<organism evidence="1 2">
    <name type="scientific">Desulfofarcimen acetoxidans (strain ATCC 49208 / DSM 771 / KCTC 5769 / VKM B-1644 / 5575)</name>
    <name type="common">Desulfotomaculum acetoxidans</name>
    <dbReference type="NCBI Taxonomy" id="485916"/>
    <lineage>
        <taxon>Bacteria</taxon>
        <taxon>Bacillati</taxon>
        <taxon>Bacillota</taxon>
        <taxon>Clostridia</taxon>
        <taxon>Eubacteriales</taxon>
        <taxon>Peptococcaceae</taxon>
        <taxon>Desulfofarcimen</taxon>
    </lineage>
</organism>
<evidence type="ECO:0000313" key="1">
    <source>
        <dbReference type="EMBL" id="ACV62925.1"/>
    </source>
</evidence>
<sequence>MMRRQPLRTNQEVSIFVLIAEEMTFSGKIKKDFFV</sequence>
<reference evidence="1 2" key="1">
    <citation type="journal article" date="2009" name="Stand. Genomic Sci.">
        <title>Complete genome sequence of Desulfotomaculum acetoxidans type strain (5575).</title>
        <authorList>
            <person name="Spring S."/>
            <person name="Lapidus A."/>
            <person name="Schroder M."/>
            <person name="Gleim D."/>
            <person name="Sims D."/>
            <person name="Meincke L."/>
            <person name="Glavina Del Rio T."/>
            <person name="Tice H."/>
            <person name="Copeland A."/>
            <person name="Cheng J.F."/>
            <person name="Lucas S."/>
            <person name="Chen F."/>
            <person name="Nolan M."/>
            <person name="Bruce D."/>
            <person name="Goodwin L."/>
            <person name="Pitluck S."/>
            <person name="Ivanova N."/>
            <person name="Mavromatis K."/>
            <person name="Mikhailova N."/>
            <person name="Pati A."/>
            <person name="Chen A."/>
            <person name="Palaniappan K."/>
            <person name="Land M."/>
            <person name="Hauser L."/>
            <person name="Chang Y.J."/>
            <person name="Jeffries C.D."/>
            <person name="Chain P."/>
            <person name="Saunders E."/>
            <person name="Brettin T."/>
            <person name="Detter J.C."/>
            <person name="Goker M."/>
            <person name="Bristow J."/>
            <person name="Eisen J.A."/>
            <person name="Markowitz V."/>
            <person name="Hugenholtz P."/>
            <person name="Kyrpides N.C."/>
            <person name="Klenk H.P."/>
            <person name="Han C."/>
        </authorList>
    </citation>
    <scope>NUCLEOTIDE SEQUENCE [LARGE SCALE GENOMIC DNA]</scope>
    <source>
        <strain evidence="2">ATCC 49208 / DSM 771 / VKM B-1644</strain>
    </source>
</reference>
<dbReference type="KEGG" id="dae:Dtox_2096"/>
<evidence type="ECO:0000313" key="2">
    <source>
        <dbReference type="Proteomes" id="UP000002217"/>
    </source>
</evidence>
<dbReference type="Proteomes" id="UP000002217">
    <property type="component" value="Chromosome"/>
</dbReference>
<accession>C8VZ15</accession>
<dbReference type="HOGENOM" id="CLU_3364584_0_0_9"/>
<gene>
    <name evidence="1" type="ordered locus">Dtox_2096</name>
</gene>
<dbReference type="AlphaFoldDB" id="C8VZ15"/>
<proteinExistence type="predicted"/>
<keyword evidence="2" id="KW-1185">Reference proteome</keyword>
<dbReference type="EMBL" id="CP001720">
    <property type="protein sequence ID" value="ACV62925.1"/>
    <property type="molecule type" value="Genomic_DNA"/>
</dbReference>
<protein>
    <submittedName>
        <fullName evidence="1">Uncharacterized protein</fullName>
    </submittedName>
</protein>